<keyword evidence="6" id="KW-0325">Glycoprotein</keyword>
<comment type="caution">
    <text evidence="8">The sequence shown here is derived from an EMBL/GenBank/DDBJ whole genome shotgun (WGS) entry which is preliminary data.</text>
</comment>
<evidence type="ECO:0000256" key="3">
    <source>
        <dbReference type="ARBA" id="ARBA00022968"/>
    </source>
</evidence>
<comment type="subcellular location">
    <subcellularLocation>
        <location evidence="1">Membrane</location>
        <topology evidence="1">Single-pass type II membrane protein</topology>
    </subcellularLocation>
</comment>
<evidence type="ECO:0000256" key="1">
    <source>
        <dbReference type="ARBA" id="ARBA00004606"/>
    </source>
</evidence>
<dbReference type="OrthoDB" id="3056235at2759"/>
<dbReference type="Pfam" id="PF13896">
    <property type="entry name" value="Glyco_transf_49"/>
    <property type="match status" value="1"/>
</dbReference>
<protein>
    <submittedName>
        <fullName evidence="8">17756_t:CDS:1</fullName>
    </submittedName>
</protein>
<evidence type="ECO:0000256" key="7">
    <source>
        <dbReference type="SAM" id="Phobius"/>
    </source>
</evidence>
<gene>
    <name evidence="8" type="ORF">CPELLU_LOCUS5724</name>
</gene>
<dbReference type="PANTHER" id="PTHR12270:SF25">
    <property type="entry name" value="GLYCOSYLTRANSFERASE-LIKE PROTEIN LARGE"/>
    <property type="match status" value="1"/>
</dbReference>
<dbReference type="AlphaFoldDB" id="A0A9N9G1C8"/>
<organism evidence="8 9">
    <name type="scientific">Cetraspora pellucida</name>
    <dbReference type="NCBI Taxonomy" id="1433469"/>
    <lineage>
        <taxon>Eukaryota</taxon>
        <taxon>Fungi</taxon>
        <taxon>Fungi incertae sedis</taxon>
        <taxon>Mucoromycota</taxon>
        <taxon>Glomeromycotina</taxon>
        <taxon>Glomeromycetes</taxon>
        <taxon>Diversisporales</taxon>
        <taxon>Gigasporaceae</taxon>
        <taxon>Cetraspora</taxon>
    </lineage>
</organism>
<dbReference type="InterPro" id="IPR051292">
    <property type="entry name" value="Xyl/GlcA_transferase"/>
</dbReference>
<evidence type="ECO:0000256" key="2">
    <source>
        <dbReference type="ARBA" id="ARBA00022692"/>
    </source>
</evidence>
<evidence type="ECO:0000256" key="6">
    <source>
        <dbReference type="ARBA" id="ARBA00023180"/>
    </source>
</evidence>
<dbReference type="GO" id="GO:0016020">
    <property type="term" value="C:membrane"/>
    <property type="evidence" value="ECO:0007669"/>
    <property type="project" value="UniProtKB-SubCell"/>
</dbReference>
<proteinExistence type="predicted"/>
<keyword evidence="4 7" id="KW-1133">Transmembrane helix</keyword>
<keyword evidence="5 7" id="KW-0472">Membrane</keyword>
<evidence type="ECO:0000313" key="8">
    <source>
        <dbReference type="EMBL" id="CAG8572628.1"/>
    </source>
</evidence>
<keyword evidence="2 7" id="KW-0812">Transmembrane</keyword>
<name>A0A9N9G1C8_9GLOM</name>
<evidence type="ECO:0000256" key="5">
    <source>
        <dbReference type="ARBA" id="ARBA00023136"/>
    </source>
</evidence>
<dbReference type="GO" id="GO:0035269">
    <property type="term" value="P:protein O-linked glycosylation via mannose"/>
    <property type="evidence" value="ECO:0007669"/>
    <property type="project" value="TreeGrafter"/>
</dbReference>
<evidence type="ECO:0000256" key="4">
    <source>
        <dbReference type="ARBA" id="ARBA00022989"/>
    </source>
</evidence>
<evidence type="ECO:0000313" key="9">
    <source>
        <dbReference type="Proteomes" id="UP000789759"/>
    </source>
</evidence>
<dbReference type="EMBL" id="CAJVQA010003357">
    <property type="protein sequence ID" value="CAG8572628.1"/>
    <property type="molecule type" value="Genomic_DNA"/>
</dbReference>
<keyword evidence="9" id="KW-1185">Reference proteome</keyword>
<sequence length="352" mass="41025">MLQRSYILPIAGTLPRPTLRNLSIWFFKTILWALVLGYFAFSVILSSIHLFEHLGKSRKALRPINRTYNTNNISPLSEMNNEYRFFKMHSESSQLSTDGIFPFYFRAELTPEEDEITVTTLVTKDSYDDLIRLAEAWQGPISAILHVSTETLENDNPNIINVLRTFTNLYKENLVIKRHVDVHMVVGPKNLTRILKPTNIHLNIARFFSRSEFVLFLNQETWPSPMAKYHLKQHKKLLMENDILVLPAFSFTEFANKYDFPSTVDELIQLVQFNVMGMNDQGWPLNKGPTNYEKWINMVIYNVSFGYDSNYQPNFVVKRGSDIPWCTERFDMFDKSKAACLLQMYFNGAENN</sequence>
<dbReference type="PANTHER" id="PTHR12270">
    <property type="entry name" value="GLYCOSYLTRANSFERASE-RELATED"/>
    <property type="match status" value="1"/>
</dbReference>
<feature type="transmembrane region" description="Helical" evidence="7">
    <location>
        <begin position="30"/>
        <end position="51"/>
    </location>
</feature>
<dbReference type="GO" id="GO:0015020">
    <property type="term" value="F:glucuronosyltransferase activity"/>
    <property type="evidence" value="ECO:0007669"/>
    <property type="project" value="TreeGrafter"/>
</dbReference>
<reference evidence="8" key="1">
    <citation type="submission" date="2021-06" db="EMBL/GenBank/DDBJ databases">
        <authorList>
            <person name="Kallberg Y."/>
            <person name="Tangrot J."/>
            <person name="Rosling A."/>
        </authorList>
    </citation>
    <scope>NUCLEOTIDE SEQUENCE</scope>
    <source>
        <strain evidence="8">FL966</strain>
    </source>
</reference>
<dbReference type="Proteomes" id="UP000789759">
    <property type="component" value="Unassembled WGS sequence"/>
</dbReference>
<keyword evidence="3" id="KW-0735">Signal-anchor</keyword>
<accession>A0A9N9G1C8</accession>
<dbReference type="GO" id="GO:0042285">
    <property type="term" value="F:xylosyltransferase activity"/>
    <property type="evidence" value="ECO:0007669"/>
    <property type="project" value="TreeGrafter"/>
</dbReference>